<proteinExistence type="predicted"/>
<reference evidence="2" key="1">
    <citation type="submission" date="2018-08" db="EMBL/GenBank/DDBJ databases">
        <title>Mucilaginibacter sp. MYSH2.</title>
        <authorList>
            <person name="Seo T."/>
        </authorList>
    </citation>
    <scope>NUCLEOTIDE SEQUENCE [LARGE SCALE GENOMIC DNA]</scope>
    <source>
        <strain evidence="2">KIRAN</strain>
    </source>
</reference>
<gene>
    <name evidence="1" type="ORF">D1627_15745</name>
</gene>
<sequence length="379" mass="41929">MLSLGRTVRNSPKAASPNYSGPIIITKGGTYTGNWESRDADVAAVDVRTSEPVVIENANVRGAGFLIRSQGYGADITVRNTRGYGLPPTPYADYAKPRRFVAIDVFRNVVVENCYMQETAGIYLGVEYTGNGSSTESICIRFNKALDINGQIYGGKERVQFVQFNYRGEVPNAEISWNQVINRPGTSAVEDNINIYNSRGAPYSPILIHNNYIQGAFPYPLELEEYSGGGILTDSPGTDSLTATAYVEVYENQLVGLGNYCLGIAGGNHINMHHNRAVVAAVFSNGKPYHFWTGGIWAKDYYKRDNTFANSMHHNTLAVLGKTRTWRNDIFDSTFVAAAEYSNYLLPDSVTKKLEHNEFKRWTQKVSQNGIKLGPQLSS</sequence>
<dbReference type="EMBL" id="QWGE01000005">
    <property type="protein sequence ID" value="RIJ34489.1"/>
    <property type="molecule type" value="Genomic_DNA"/>
</dbReference>
<accession>A0A399RWP9</accession>
<protein>
    <submittedName>
        <fullName evidence="1">Glycosyl hydrolase</fullName>
    </submittedName>
</protein>
<keyword evidence="1" id="KW-0378">Hydrolase</keyword>
<dbReference type="InterPro" id="IPR011050">
    <property type="entry name" value="Pectin_lyase_fold/virulence"/>
</dbReference>
<dbReference type="SUPFAM" id="SSF51126">
    <property type="entry name" value="Pectin lyase-like"/>
    <property type="match status" value="1"/>
</dbReference>
<keyword evidence="2" id="KW-1185">Reference proteome</keyword>
<dbReference type="GO" id="GO:0016787">
    <property type="term" value="F:hydrolase activity"/>
    <property type="evidence" value="ECO:0007669"/>
    <property type="project" value="UniProtKB-KW"/>
</dbReference>
<organism evidence="1 2">
    <name type="scientific">Pontibacter oryzae</name>
    <dbReference type="NCBI Taxonomy" id="2304593"/>
    <lineage>
        <taxon>Bacteria</taxon>
        <taxon>Pseudomonadati</taxon>
        <taxon>Bacteroidota</taxon>
        <taxon>Cytophagia</taxon>
        <taxon>Cytophagales</taxon>
        <taxon>Hymenobacteraceae</taxon>
        <taxon>Pontibacter</taxon>
    </lineage>
</organism>
<dbReference type="Proteomes" id="UP000266005">
    <property type="component" value="Unassembled WGS sequence"/>
</dbReference>
<dbReference type="OrthoDB" id="901313at2"/>
<comment type="caution">
    <text evidence="1">The sequence shown here is derived from an EMBL/GenBank/DDBJ whole genome shotgun (WGS) entry which is preliminary data.</text>
</comment>
<dbReference type="AlphaFoldDB" id="A0A399RWP9"/>
<evidence type="ECO:0000313" key="1">
    <source>
        <dbReference type="EMBL" id="RIJ34489.1"/>
    </source>
</evidence>
<name>A0A399RWP9_9BACT</name>
<evidence type="ECO:0000313" key="2">
    <source>
        <dbReference type="Proteomes" id="UP000266005"/>
    </source>
</evidence>